<evidence type="ECO:0000313" key="4">
    <source>
        <dbReference type="Proteomes" id="UP000774326"/>
    </source>
</evidence>
<reference evidence="3" key="2">
    <citation type="submission" date="2021-01" db="EMBL/GenBank/DDBJ databases">
        <authorList>
            <person name="Schikora-Tamarit M.A."/>
        </authorList>
    </citation>
    <scope>NUCLEOTIDE SEQUENCE</scope>
    <source>
        <strain evidence="3">CBS2887</strain>
    </source>
</reference>
<evidence type="ECO:0000313" key="3">
    <source>
        <dbReference type="EMBL" id="KAH3688986.1"/>
    </source>
</evidence>
<protein>
    <submittedName>
        <fullName evidence="3">Uncharacterized protein</fullName>
    </submittedName>
</protein>
<reference evidence="3" key="1">
    <citation type="journal article" date="2021" name="Open Biol.">
        <title>Shared evolutionary footprints suggest mitochondrial oxidative damage underlies multiple complex I losses in fungi.</title>
        <authorList>
            <person name="Schikora-Tamarit M.A."/>
            <person name="Marcet-Houben M."/>
            <person name="Nosek J."/>
            <person name="Gabaldon T."/>
        </authorList>
    </citation>
    <scope>NUCLEOTIDE SEQUENCE</scope>
    <source>
        <strain evidence="3">CBS2887</strain>
    </source>
</reference>
<feature type="signal peptide" evidence="2">
    <location>
        <begin position="1"/>
        <end position="25"/>
    </location>
</feature>
<sequence>MFENRHRTVKQHFLILAQLVKAVSGHVVVCGEHLCQTHDILRSTHHGLEVLSWIVPDTVKESIYASGLDAGDGNVVDDITQTGNQTRHQGNSTEGPNNKEGLPWRTVRTMAPPNQNTKYATNANNDVNNCCLNLALLFNSLINSKDSLLSICKFSLLAISANSFLLFISTVFHESAVAEPLLVIMDKIIVTINPRLITPTSAYTIVKALDPLETGTMLPYPSVVTVITVKY</sequence>
<keyword evidence="4" id="KW-1185">Reference proteome</keyword>
<keyword evidence="2" id="KW-0732">Signal</keyword>
<proteinExistence type="predicted"/>
<organism evidence="3 4">
    <name type="scientific">Wickerhamomyces pijperi</name>
    <name type="common">Yeast</name>
    <name type="synonym">Pichia pijperi</name>
    <dbReference type="NCBI Taxonomy" id="599730"/>
    <lineage>
        <taxon>Eukaryota</taxon>
        <taxon>Fungi</taxon>
        <taxon>Dikarya</taxon>
        <taxon>Ascomycota</taxon>
        <taxon>Saccharomycotina</taxon>
        <taxon>Saccharomycetes</taxon>
        <taxon>Phaffomycetales</taxon>
        <taxon>Wickerhamomycetaceae</taxon>
        <taxon>Wickerhamomyces</taxon>
    </lineage>
</organism>
<name>A0A9P8TTG3_WICPI</name>
<dbReference type="EMBL" id="JAEUBG010000019">
    <property type="protein sequence ID" value="KAH3688986.1"/>
    <property type="molecule type" value="Genomic_DNA"/>
</dbReference>
<feature type="chain" id="PRO_5040348224" evidence="2">
    <location>
        <begin position="26"/>
        <end position="231"/>
    </location>
</feature>
<dbReference type="Proteomes" id="UP000774326">
    <property type="component" value="Unassembled WGS sequence"/>
</dbReference>
<feature type="compositionally biased region" description="Polar residues" evidence="1">
    <location>
        <begin position="81"/>
        <end position="96"/>
    </location>
</feature>
<accession>A0A9P8TTG3</accession>
<evidence type="ECO:0000256" key="2">
    <source>
        <dbReference type="SAM" id="SignalP"/>
    </source>
</evidence>
<comment type="caution">
    <text evidence="3">The sequence shown here is derived from an EMBL/GenBank/DDBJ whole genome shotgun (WGS) entry which is preliminary data.</text>
</comment>
<gene>
    <name evidence="3" type="ORF">WICPIJ_000045</name>
</gene>
<evidence type="ECO:0000256" key="1">
    <source>
        <dbReference type="SAM" id="MobiDB-lite"/>
    </source>
</evidence>
<feature type="region of interest" description="Disordered" evidence="1">
    <location>
        <begin position="81"/>
        <end position="104"/>
    </location>
</feature>
<dbReference type="AlphaFoldDB" id="A0A9P8TTG3"/>